<evidence type="ECO:0008006" key="4">
    <source>
        <dbReference type="Google" id="ProtNLM"/>
    </source>
</evidence>
<name>A0AAD8BYN9_BIOPF</name>
<evidence type="ECO:0000256" key="1">
    <source>
        <dbReference type="SAM" id="Phobius"/>
    </source>
</evidence>
<keyword evidence="3" id="KW-1185">Reference proteome</keyword>
<reference evidence="2" key="2">
    <citation type="submission" date="2023-04" db="EMBL/GenBank/DDBJ databases">
        <authorList>
            <person name="Bu L."/>
            <person name="Lu L."/>
            <person name="Laidemitt M.R."/>
            <person name="Zhang S.M."/>
            <person name="Mutuku M."/>
            <person name="Mkoji G."/>
            <person name="Steinauer M."/>
            <person name="Loker E.S."/>
        </authorList>
    </citation>
    <scope>NUCLEOTIDE SEQUENCE</scope>
    <source>
        <strain evidence="2">KasaAsao</strain>
        <tissue evidence="2">Whole Snail</tissue>
    </source>
</reference>
<feature type="transmembrane region" description="Helical" evidence="1">
    <location>
        <begin position="103"/>
        <end position="125"/>
    </location>
</feature>
<dbReference type="AlphaFoldDB" id="A0AAD8BYN9"/>
<dbReference type="Proteomes" id="UP001233172">
    <property type="component" value="Unassembled WGS sequence"/>
</dbReference>
<reference evidence="2" key="1">
    <citation type="journal article" date="2023" name="PLoS Negl. Trop. Dis.">
        <title>A genome sequence for Biomphalaria pfeifferi, the major vector snail for the human-infecting parasite Schistosoma mansoni.</title>
        <authorList>
            <person name="Bu L."/>
            <person name="Lu L."/>
            <person name="Laidemitt M.R."/>
            <person name="Zhang S.M."/>
            <person name="Mutuku M."/>
            <person name="Mkoji G."/>
            <person name="Steinauer M."/>
            <person name="Loker E.S."/>
        </authorList>
    </citation>
    <scope>NUCLEOTIDE SEQUENCE</scope>
    <source>
        <strain evidence="2">KasaAsao</strain>
    </source>
</reference>
<gene>
    <name evidence="2" type="ORF">Bpfe_007793</name>
</gene>
<organism evidence="2 3">
    <name type="scientific">Biomphalaria pfeifferi</name>
    <name type="common">Bloodfluke planorb</name>
    <name type="synonym">Freshwater snail</name>
    <dbReference type="NCBI Taxonomy" id="112525"/>
    <lineage>
        <taxon>Eukaryota</taxon>
        <taxon>Metazoa</taxon>
        <taxon>Spiralia</taxon>
        <taxon>Lophotrochozoa</taxon>
        <taxon>Mollusca</taxon>
        <taxon>Gastropoda</taxon>
        <taxon>Heterobranchia</taxon>
        <taxon>Euthyneura</taxon>
        <taxon>Panpulmonata</taxon>
        <taxon>Hygrophila</taxon>
        <taxon>Lymnaeoidea</taxon>
        <taxon>Planorbidae</taxon>
        <taxon>Biomphalaria</taxon>
    </lineage>
</organism>
<sequence length="128" mass="13695">MLGDRNCTLSEYFRVRNAACGTNSTIALDSTENFGIALVSASRQCRSSFEHCIGNNAAATSLFTSTNYCEGVQFSSFGFSLQSCSVVDSGCTQSEYDRLRQTFCGATSLSVGALSLVLSSLVLLLKKQ</sequence>
<dbReference type="EMBL" id="JASAOG010000024">
    <property type="protein sequence ID" value="KAK0062588.1"/>
    <property type="molecule type" value="Genomic_DNA"/>
</dbReference>
<keyword evidence="1" id="KW-0812">Transmembrane</keyword>
<proteinExistence type="predicted"/>
<evidence type="ECO:0000313" key="2">
    <source>
        <dbReference type="EMBL" id="KAK0062588.1"/>
    </source>
</evidence>
<accession>A0AAD8BYN9</accession>
<comment type="caution">
    <text evidence="2">The sequence shown here is derived from an EMBL/GenBank/DDBJ whole genome shotgun (WGS) entry which is preliminary data.</text>
</comment>
<keyword evidence="1" id="KW-0472">Membrane</keyword>
<evidence type="ECO:0000313" key="3">
    <source>
        <dbReference type="Proteomes" id="UP001233172"/>
    </source>
</evidence>
<keyword evidence="1" id="KW-1133">Transmembrane helix</keyword>
<protein>
    <recommendedName>
        <fullName evidence="4">Transmembrane protein</fullName>
    </recommendedName>
</protein>